<sequence length="157" mass="16189">MAWLWWVGGAALLGLLEIISLDLVIIMFAGGALGGAVVAGLGGPVWLQIVVACVVSALLLFTLRPWLLRHLRSRVPLAETNVAAHVGRQAVVVETVTELSGLVKLSGEVWSARVEEDAPSLPSGAEVRVVRIDGATAVVRGEAADHGTGATGTPATA</sequence>
<dbReference type="EMBL" id="AP027729">
    <property type="protein sequence ID" value="BDZ43733.1"/>
    <property type="molecule type" value="Genomic_DNA"/>
</dbReference>
<comment type="subcellular location">
    <subcellularLocation>
        <location evidence="1">Membrane</location>
        <topology evidence="1">Multi-pass membrane protein</topology>
    </subcellularLocation>
</comment>
<evidence type="ECO:0000259" key="6">
    <source>
        <dbReference type="Pfam" id="PF01957"/>
    </source>
</evidence>
<evidence type="ECO:0000256" key="1">
    <source>
        <dbReference type="ARBA" id="ARBA00004141"/>
    </source>
</evidence>
<dbReference type="Pfam" id="PF01957">
    <property type="entry name" value="NfeD"/>
    <property type="match status" value="1"/>
</dbReference>
<evidence type="ECO:0000256" key="4">
    <source>
        <dbReference type="ARBA" id="ARBA00023136"/>
    </source>
</evidence>
<evidence type="ECO:0000313" key="8">
    <source>
        <dbReference type="Proteomes" id="UP001321475"/>
    </source>
</evidence>
<feature type="transmembrane region" description="Helical" evidence="5">
    <location>
        <begin position="45"/>
        <end position="67"/>
    </location>
</feature>
<gene>
    <name evidence="7" type="ORF">GCM10025865_30320</name>
</gene>
<accession>A0ABM8G6D3</accession>
<evidence type="ECO:0000256" key="3">
    <source>
        <dbReference type="ARBA" id="ARBA00022989"/>
    </source>
</evidence>
<keyword evidence="3 5" id="KW-1133">Transmembrane helix</keyword>
<keyword evidence="2 5" id="KW-0812">Transmembrane</keyword>
<feature type="domain" description="NfeD-like C-terminal" evidence="6">
    <location>
        <begin position="83"/>
        <end position="140"/>
    </location>
</feature>
<dbReference type="SUPFAM" id="SSF141322">
    <property type="entry name" value="NfeD domain-like"/>
    <property type="match status" value="1"/>
</dbReference>
<dbReference type="Proteomes" id="UP001321475">
    <property type="component" value="Chromosome"/>
</dbReference>
<keyword evidence="4 5" id="KW-0472">Membrane</keyword>
<dbReference type="PANTHER" id="PTHR33507">
    <property type="entry name" value="INNER MEMBRANE PROTEIN YBBJ"/>
    <property type="match status" value="1"/>
</dbReference>
<proteinExistence type="predicted"/>
<dbReference type="InterPro" id="IPR052165">
    <property type="entry name" value="Membrane_assoc_protease"/>
</dbReference>
<reference evidence="8" key="1">
    <citation type="journal article" date="2019" name="Int. J. Syst. Evol. Microbiol.">
        <title>The Global Catalogue of Microorganisms (GCM) 10K type strain sequencing project: providing services to taxonomists for standard genome sequencing and annotation.</title>
        <authorList>
            <consortium name="The Broad Institute Genomics Platform"/>
            <consortium name="The Broad Institute Genome Sequencing Center for Infectious Disease"/>
            <person name="Wu L."/>
            <person name="Ma J."/>
        </authorList>
    </citation>
    <scope>NUCLEOTIDE SEQUENCE [LARGE SCALE GENOMIC DNA]</scope>
    <source>
        <strain evidence="8">NBRC 108565</strain>
    </source>
</reference>
<dbReference type="InterPro" id="IPR012340">
    <property type="entry name" value="NA-bd_OB-fold"/>
</dbReference>
<dbReference type="InterPro" id="IPR002810">
    <property type="entry name" value="NfeD-like_C"/>
</dbReference>
<dbReference type="PANTHER" id="PTHR33507:SF3">
    <property type="entry name" value="INNER MEMBRANE PROTEIN YBBJ"/>
    <property type="match status" value="1"/>
</dbReference>
<evidence type="ECO:0000256" key="2">
    <source>
        <dbReference type="ARBA" id="ARBA00022692"/>
    </source>
</evidence>
<protein>
    <recommendedName>
        <fullName evidence="6">NfeD-like C-terminal domain-containing protein</fullName>
    </recommendedName>
</protein>
<feature type="transmembrane region" description="Helical" evidence="5">
    <location>
        <begin position="12"/>
        <end position="39"/>
    </location>
</feature>
<name>A0ABM8G6D3_9CELL</name>
<evidence type="ECO:0000256" key="5">
    <source>
        <dbReference type="SAM" id="Phobius"/>
    </source>
</evidence>
<dbReference type="RefSeq" id="WP_286217892.1">
    <property type="nucleotide sequence ID" value="NZ_AP027729.1"/>
</dbReference>
<dbReference type="Gene3D" id="2.40.50.140">
    <property type="entry name" value="Nucleic acid-binding proteins"/>
    <property type="match status" value="1"/>
</dbReference>
<evidence type="ECO:0000313" key="7">
    <source>
        <dbReference type="EMBL" id="BDZ43733.1"/>
    </source>
</evidence>
<organism evidence="7 8">
    <name type="scientific">Paraoerskovia sediminicola</name>
    <dbReference type="NCBI Taxonomy" id="1138587"/>
    <lineage>
        <taxon>Bacteria</taxon>
        <taxon>Bacillati</taxon>
        <taxon>Actinomycetota</taxon>
        <taxon>Actinomycetes</taxon>
        <taxon>Micrococcales</taxon>
        <taxon>Cellulomonadaceae</taxon>
        <taxon>Paraoerskovia</taxon>
    </lineage>
</organism>
<keyword evidence="8" id="KW-1185">Reference proteome</keyword>